<evidence type="ECO:0000256" key="7">
    <source>
        <dbReference type="ARBA" id="ARBA00023136"/>
    </source>
</evidence>
<evidence type="ECO:0000256" key="3">
    <source>
        <dbReference type="ARBA" id="ARBA00022475"/>
    </source>
</evidence>
<feature type="transmembrane region" description="Helical" evidence="9">
    <location>
        <begin position="429"/>
        <end position="453"/>
    </location>
</feature>
<dbReference type="Proteomes" id="UP000266389">
    <property type="component" value="Unassembled WGS sequence"/>
</dbReference>
<dbReference type="EMBL" id="PHFL01000077">
    <property type="protein sequence ID" value="RFM22746.1"/>
    <property type="molecule type" value="Genomic_DNA"/>
</dbReference>
<dbReference type="CDD" id="cd17346">
    <property type="entry name" value="MFS_DtpA_like"/>
    <property type="match status" value="1"/>
</dbReference>
<reference evidence="10 11" key="1">
    <citation type="journal article" date="2011" name="ISME J.">
        <title>Community ecology of hot spring cyanobacterial mats: predominant populations and their functional potential.</title>
        <authorList>
            <person name="Klatt C.G."/>
            <person name="Wood J.M."/>
            <person name="Rusch D.B."/>
            <person name="Bateson M.M."/>
            <person name="Hamamura N."/>
            <person name="Heidelberg J.F."/>
            <person name="Grossman A.R."/>
            <person name="Bhaya D."/>
            <person name="Cohan F.M."/>
            <person name="Kuhl M."/>
            <person name="Bryant D.A."/>
            <person name="Ward D.M."/>
        </authorList>
    </citation>
    <scope>NUCLEOTIDE SEQUENCE [LARGE SCALE GENOMIC DNA]</scope>
    <source>
        <strain evidence="10">OS</strain>
    </source>
</reference>
<feature type="transmembrane region" description="Helical" evidence="9">
    <location>
        <begin position="45"/>
        <end position="66"/>
    </location>
</feature>
<feature type="transmembrane region" description="Helical" evidence="9">
    <location>
        <begin position="282"/>
        <end position="302"/>
    </location>
</feature>
<dbReference type="GO" id="GO:0006857">
    <property type="term" value="P:oligopeptide transport"/>
    <property type="evidence" value="ECO:0007669"/>
    <property type="project" value="InterPro"/>
</dbReference>
<evidence type="ECO:0000256" key="8">
    <source>
        <dbReference type="RuleBase" id="RU003755"/>
    </source>
</evidence>
<protein>
    <submittedName>
        <fullName evidence="10">Peptide MFS transporter</fullName>
    </submittedName>
</protein>
<dbReference type="InterPro" id="IPR036259">
    <property type="entry name" value="MFS_trans_sf"/>
</dbReference>
<dbReference type="Gene3D" id="1.20.1250.20">
    <property type="entry name" value="MFS general substrate transporter like domains"/>
    <property type="match status" value="1"/>
</dbReference>
<evidence type="ECO:0000313" key="10">
    <source>
        <dbReference type="EMBL" id="RFM22746.1"/>
    </source>
</evidence>
<comment type="subcellular location">
    <subcellularLocation>
        <location evidence="1">Cell membrane</location>
        <topology evidence="1">Multi-pass membrane protein</topology>
    </subcellularLocation>
    <subcellularLocation>
        <location evidence="8">Membrane</location>
        <topology evidence="8">Multi-pass membrane protein</topology>
    </subcellularLocation>
</comment>
<dbReference type="NCBIfam" id="TIGR00924">
    <property type="entry name" value="yjdL_sub1_fam"/>
    <property type="match status" value="1"/>
</dbReference>
<evidence type="ECO:0000256" key="5">
    <source>
        <dbReference type="ARBA" id="ARBA00022856"/>
    </source>
</evidence>
<dbReference type="InterPro" id="IPR050171">
    <property type="entry name" value="MFS_Transporters"/>
</dbReference>
<keyword evidence="2 8" id="KW-0813">Transport</keyword>
<dbReference type="GO" id="GO:0005886">
    <property type="term" value="C:plasma membrane"/>
    <property type="evidence" value="ECO:0007669"/>
    <property type="project" value="UniProtKB-SubCell"/>
</dbReference>
<evidence type="ECO:0000256" key="2">
    <source>
        <dbReference type="ARBA" id="ARBA00022448"/>
    </source>
</evidence>
<evidence type="ECO:0000313" key="11">
    <source>
        <dbReference type="Proteomes" id="UP000266389"/>
    </source>
</evidence>
<dbReference type="PROSITE" id="PS01023">
    <property type="entry name" value="PTR2_2"/>
    <property type="match status" value="1"/>
</dbReference>
<dbReference type="InterPro" id="IPR000109">
    <property type="entry name" value="POT_fam"/>
</dbReference>
<feature type="transmembrane region" description="Helical" evidence="9">
    <location>
        <begin position="314"/>
        <end position="331"/>
    </location>
</feature>
<feature type="transmembrane region" description="Helical" evidence="9">
    <location>
        <begin position="252"/>
        <end position="270"/>
    </location>
</feature>
<keyword evidence="5" id="KW-0571">Peptide transport</keyword>
<dbReference type="InterPro" id="IPR018456">
    <property type="entry name" value="PTR2_symporter_CS"/>
</dbReference>
<keyword evidence="5" id="KW-0653">Protein transport</keyword>
<keyword evidence="7 9" id="KW-0472">Membrane</keyword>
<name>A0A395LVG7_9BACT</name>
<feature type="transmembrane region" description="Helical" evidence="9">
    <location>
        <begin position="492"/>
        <end position="513"/>
    </location>
</feature>
<feature type="transmembrane region" description="Helical" evidence="9">
    <location>
        <begin position="164"/>
        <end position="184"/>
    </location>
</feature>
<feature type="transmembrane region" description="Helical" evidence="9">
    <location>
        <begin position="103"/>
        <end position="123"/>
    </location>
</feature>
<evidence type="ECO:0000256" key="1">
    <source>
        <dbReference type="ARBA" id="ARBA00004651"/>
    </source>
</evidence>
<feature type="transmembrane region" description="Helical" evidence="9">
    <location>
        <begin position="465"/>
        <end position="486"/>
    </location>
</feature>
<dbReference type="PANTHER" id="PTHR23517:SF15">
    <property type="entry name" value="PROTON-DEPENDENT OLIGOPEPTIDE FAMILY TRANSPORT PROTEIN"/>
    <property type="match status" value="1"/>
</dbReference>
<comment type="similarity">
    <text evidence="8">Belongs to the major facilitator superfamily. Proton-dependent oligopeptide transporter (POT/PTR) (TC 2.A.17) family.</text>
</comment>
<feature type="transmembrane region" description="Helical" evidence="9">
    <location>
        <begin position="72"/>
        <end position="91"/>
    </location>
</feature>
<evidence type="ECO:0000256" key="4">
    <source>
        <dbReference type="ARBA" id="ARBA00022692"/>
    </source>
</evidence>
<dbReference type="InterPro" id="IPR005279">
    <property type="entry name" value="Dipep/tripep_permease"/>
</dbReference>
<sequence length="524" mass="56502">MPTTETTSVPVNQVGTATDDTAFFGHPRGLSTLFFTEMWERFSYYGMRALLILFMTAPVTAGGLGFDARNAGVIYATYTAFVYLVSLPGGWIADKFLGLRRSVFIGGVIIMFGHISLALPGIATFYLGLVLVVLGTGLLKPNISALVGQLYSPDDARRDAGFSIYYMGINLGAFVAPLVCGTLAQAEWFKAFLMNLGIDPKGSWHWGFGAAAVGMFLGLVQFVLTGKFLGNAGAAPAPAQNAEEARKTKRQLILGVGMTLAILMLVAILGVTNTIQINADNISFVIGVAYVIVTFGYFGVLFAQEWTPVERNRLVVIVVLFICAAIFWSAFEQAGSSLNLFADRYTNNTLFGIAFPSSYFQSLNSLFVILLAPVFAWLWMWLSKHNLEPSSPTKFAIGLLGAGLGFVILVPPAFTIVGAPEGFRVSPMWLVMVYLIHTMAELCLSPVGLSTVTKLAPERVVGQMMGVWFLGASVGNFAGGQIASLFETFPLPWLFLSVFATAGLASLVLFLLVKPIRNLMGGIK</sequence>
<evidence type="ECO:0000256" key="6">
    <source>
        <dbReference type="ARBA" id="ARBA00022989"/>
    </source>
</evidence>
<accession>A0A395LVG7</accession>
<gene>
    <name evidence="10" type="ORF">D0433_14440</name>
</gene>
<feature type="transmembrane region" description="Helical" evidence="9">
    <location>
        <begin position="204"/>
        <end position="224"/>
    </location>
</feature>
<feature type="transmembrane region" description="Helical" evidence="9">
    <location>
        <begin position="365"/>
        <end position="383"/>
    </location>
</feature>
<dbReference type="Pfam" id="PF00854">
    <property type="entry name" value="PTR2"/>
    <property type="match status" value="1"/>
</dbReference>
<keyword evidence="6 9" id="KW-1133">Transmembrane helix</keyword>
<feature type="transmembrane region" description="Helical" evidence="9">
    <location>
        <begin position="395"/>
        <end position="417"/>
    </location>
</feature>
<proteinExistence type="inferred from homology"/>
<dbReference type="SUPFAM" id="SSF103473">
    <property type="entry name" value="MFS general substrate transporter"/>
    <property type="match status" value="2"/>
</dbReference>
<dbReference type="GO" id="GO:1904680">
    <property type="term" value="F:peptide transmembrane transporter activity"/>
    <property type="evidence" value="ECO:0007669"/>
    <property type="project" value="InterPro"/>
</dbReference>
<organism evidence="10 11">
    <name type="scientific">Candidatus Thermochlorobacter aerophilus</name>
    <dbReference type="NCBI Taxonomy" id="1868324"/>
    <lineage>
        <taxon>Bacteria</taxon>
        <taxon>Pseudomonadati</taxon>
        <taxon>Chlorobiota</taxon>
        <taxon>Chlorobiia</taxon>
        <taxon>Chlorobiales</taxon>
        <taxon>Candidatus Thermochlorobacteriaceae</taxon>
        <taxon>Candidatus Thermochlorobacter</taxon>
    </lineage>
</organism>
<evidence type="ECO:0000256" key="9">
    <source>
        <dbReference type="SAM" id="Phobius"/>
    </source>
</evidence>
<dbReference type="AlphaFoldDB" id="A0A395LVG7"/>
<keyword evidence="3" id="KW-1003">Cell membrane</keyword>
<comment type="caution">
    <text evidence="10">The sequence shown here is derived from an EMBL/GenBank/DDBJ whole genome shotgun (WGS) entry which is preliminary data.</text>
</comment>
<keyword evidence="4 8" id="KW-0812">Transmembrane</keyword>
<dbReference type="PANTHER" id="PTHR23517">
    <property type="entry name" value="RESISTANCE PROTEIN MDTM, PUTATIVE-RELATED-RELATED"/>
    <property type="match status" value="1"/>
</dbReference>